<dbReference type="SMART" id="SM00354">
    <property type="entry name" value="HTH_LACI"/>
    <property type="match status" value="1"/>
</dbReference>
<evidence type="ECO:0000313" key="5">
    <source>
        <dbReference type="EMBL" id="MFC0272925.1"/>
    </source>
</evidence>
<dbReference type="Pfam" id="PF00356">
    <property type="entry name" value="LacI"/>
    <property type="match status" value="1"/>
</dbReference>
<dbReference type="InterPro" id="IPR000843">
    <property type="entry name" value="HTH_LacI"/>
</dbReference>
<evidence type="ECO:0000256" key="3">
    <source>
        <dbReference type="ARBA" id="ARBA00023163"/>
    </source>
</evidence>
<evidence type="ECO:0000256" key="2">
    <source>
        <dbReference type="ARBA" id="ARBA00023125"/>
    </source>
</evidence>
<name>A0ABV6GGW2_9BACI</name>
<proteinExistence type="predicted"/>
<comment type="caution">
    <text evidence="5">The sequence shown here is derived from an EMBL/GenBank/DDBJ whole genome shotgun (WGS) entry which is preliminary data.</text>
</comment>
<organism evidence="5 6">
    <name type="scientific">Metabacillus herbersteinensis</name>
    <dbReference type="NCBI Taxonomy" id="283816"/>
    <lineage>
        <taxon>Bacteria</taxon>
        <taxon>Bacillati</taxon>
        <taxon>Bacillota</taxon>
        <taxon>Bacilli</taxon>
        <taxon>Bacillales</taxon>
        <taxon>Bacillaceae</taxon>
        <taxon>Metabacillus</taxon>
    </lineage>
</organism>
<dbReference type="CDD" id="cd01392">
    <property type="entry name" value="HTH_LacI"/>
    <property type="match status" value="1"/>
</dbReference>
<dbReference type="InterPro" id="IPR010982">
    <property type="entry name" value="Lambda_DNA-bd_dom_sf"/>
</dbReference>
<keyword evidence="1" id="KW-0805">Transcription regulation</keyword>
<dbReference type="GO" id="GO:0003677">
    <property type="term" value="F:DNA binding"/>
    <property type="evidence" value="ECO:0007669"/>
    <property type="project" value="UniProtKB-KW"/>
</dbReference>
<dbReference type="SUPFAM" id="SSF53822">
    <property type="entry name" value="Periplasmic binding protein-like I"/>
    <property type="match status" value="1"/>
</dbReference>
<keyword evidence="3" id="KW-0804">Transcription</keyword>
<dbReference type="Pfam" id="PF13377">
    <property type="entry name" value="Peripla_BP_3"/>
    <property type="match status" value="1"/>
</dbReference>
<dbReference type="Gene3D" id="3.40.50.2300">
    <property type="match status" value="2"/>
</dbReference>
<dbReference type="EMBL" id="JBHLVO010000014">
    <property type="protein sequence ID" value="MFC0272925.1"/>
    <property type="molecule type" value="Genomic_DNA"/>
</dbReference>
<dbReference type="InterPro" id="IPR028082">
    <property type="entry name" value="Peripla_BP_I"/>
</dbReference>
<dbReference type="PROSITE" id="PS50932">
    <property type="entry name" value="HTH_LACI_2"/>
    <property type="match status" value="1"/>
</dbReference>
<dbReference type="RefSeq" id="WP_378935718.1">
    <property type="nucleotide sequence ID" value="NZ_JBHLVO010000014.1"/>
</dbReference>
<evidence type="ECO:0000256" key="1">
    <source>
        <dbReference type="ARBA" id="ARBA00023015"/>
    </source>
</evidence>
<dbReference type="PANTHER" id="PTHR30146:SF154">
    <property type="entry name" value="TRANSCRIPTION REGULATOR, MEMBER OF GALR FAMILY"/>
    <property type="match status" value="1"/>
</dbReference>
<keyword evidence="6" id="KW-1185">Reference proteome</keyword>
<dbReference type="CDD" id="cd01542">
    <property type="entry name" value="PBP1_TreR-like"/>
    <property type="match status" value="1"/>
</dbReference>
<dbReference type="InterPro" id="IPR046335">
    <property type="entry name" value="LacI/GalR-like_sensor"/>
</dbReference>
<dbReference type="SUPFAM" id="SSF47413">
    <property type="entry name" value="lambda repressor-like DNA-binding domains"/>
    <property type="match status" value="1"/>
</dbReference>
<dbReference type="Proteomes" id="UP001589854">
    <property type="component" value="Unassembled WGS sequence"/>
</dbReference>
<evidence type="ECO:0000259" key="4">
    <source>
        <dbReference type="PROSITE" id="PS50932"/>
    </source>
</evidence>
<feature type="domain" description="HTH lacI-type" evidence="4">
    <location>
        <begin position="1"/>
        <end position="54"/>
    </location>
</feature>
<sequence length="327" mass="36231">MNIADIAKIAGVAKSTVSRYLNGGSIGEATRKKIESVIKETGYSPNKFAQSLKAKRTNMIGTIVPRLDSYATSQTLIGIDKQLLDMNFQLVISNTSQSLDREIEYIYSLAKQKVDGIILMATEITDSHLEAFEAVKIPIMLVGQQHDQYHSLIHDDFEASYELGKNVLKKGHRKIAYLGVSEKDIAVGIKRKEGFRKAVSEQPGCEVAFFETSFKIEDAIKKVPEIIEEYHPSLIFCATDNIALGALKAANMRGLSVPRDLSITGFGGYDITKITYPGITTAKFHYKEAGKISAKNMVQLINGEQLSKITLSTYKIIERESVDKLID</sequence>
<dbReference type="Gene3D" id="1.10.260.40">
    <property type="entry name" value="lambda repressor-like DNA-binding domains"/>
    <property type="match status" value="1"/>
</dbReference>
<reference evidence="5 6" key="1">
    <citation type="submission" date="2024-09" db="EMBL/GenBank/DDBJ databases">
        <authorList>
            <person name="Sun Q."/>
            <person name="Mori K."/>
        </authorList>
    </citation>
    <scope>NUCLEOTIDE SEQUENCE [LARGE SCALE GENOMIC DNA]</scope>
    <source>
        <strain evidence="5 6">CCM 7228</strain>
    </source>
</reference>
<protein>
    <submittedName>
        <fullName evidence="5">LacI family DNA-binding transcriptional regulator</fullName>
    </submittedName>
</protein>
<dbReference type="PANTHER" id="PTHR30146">
    <property type="entry name" value="LACI-RELATED TRANSCRIPTIONAL REPRESSOR"/>
    <property type="match status" value="1"/>
</dbReference>
<accession>A0ABV6GGW2</accession>
<keyword evidence="2 5" id="KW-0238">DNA-binding</keyword>
<evidence type="ECO:0000313" key="6">
    <source>
        <dbReference type="Proteomes" id="UP001589854"/>
    </source>
</evidence>
<gene>
    <name evidence="5" type="ORF">ACFFIX_15970</name>
</gene>